<sequence>MNTFQPEVSRYRGHLKELAAGNPAGMKEPA</sequence>
<protein>
    <submittedName>
        <fullName evidence="2">Uncharacterized protein</fullName>
    </submittedName>
</protein>
<name>A0A0S6U7B5_NEOTH</name>
<proteinExistence type="predicted"/>
<evidence type="ECO:0000313" key="2">
    <source>
        <dbReference type="EMBL" id="GAF24874.1"/>
    </source>
</evidence>
<dbReference type="EMBL" id="DF238840">
    <property type="protein sequence ID" value="GAF24874.1"/>
    <property type="molecule type" value="Genomic_DNA"/>
</dbReference>
<feature type="region of interest" description="Disordered" evidence="1">
    <location>
        <begin position="1"/>
        <end position="30"/>
    </location>
</feature>
<dbReference type="AlphaFoldDB" id="A0A0S6U7B5"/>
<reference evidence="2" key="1">
    <citation type="journal article" date="2014" name="Gene">
        <title>Genome-guided analysis of transformation efficiency and carbon dioxide assimilation by Moorella thermoacetica Y72.</title>
        <authorList>
            <person name="Tsukahara K."/>
            <person name="Kita A."/>
            <person name="Nakashimada Y."/>
            <person name="Hoshino T."/>
            <person name="Murakami K."/>
        </authorList>
    </citation>
    <scope>NUCLEOTIDE SEQUENCE [LARGE SCALE GENOMIC DNA]</scope>
    <source>
        <strain evidence="2">Y72</strain>
    </source>
</reference>
<accession>A0A0S6U7B5</accession>
<organism evidence="2">
    <name type="scientific">Moorella thermoacetica Y72</name>
    <dbReference type="NCBI Taxonomy" id="1325331"/>
    <lineage>
        <taxon>Bacteria</taxon>
        <taxon>Bacillati</taxon>
        <taxon>Bacillota</taxon>
        <taxon>Clostridia</taxon>
        <taxon>Neomoorellales</taxon>
        <taxon>Neomoorellaceae</taxon>
        <taxon>Neomoorella</taxon>
    </lineage>
</organism>
<evidence type="ECO:0000256" key="1">
    <source>
        <dbReference type="SAM" id="MobiDB-lite"/>
    </source>
</evidence>
<gene>
    <name evidence="2" type="ORF">MTY_0202</name>
</gene>
<dbReference type="Proteomes" id="UP000063718">
    <property type="component" value="Unassembled WGS sequence"/>
</dbReference>